<dbReference type="Pfam" id="PF07484">
    <property type="entry name" value="Collar"/>
    <property type="match status" value="1"/>
</dbReference>
<reference evidence="2 3" key="1">
    <citation type="submission" date="2018-08" db="EMBL/GenBank/DDBJ databases">
        <title>Recombination of ecologically and evolutionarily significant loci maintains genetic cohesion in the Pseudomonas syringae species complex.</title>
        <authorList>
            <person name="Dillon M."/>
            <person name="Thakur S."/>
            <person name="Almeida R.N.D."/>
            <person name="Weir B.S."/>
            <person name="Guttman D.S."/>
        </authorList>
    </citation>
    <scope>NUCLEOTIDE SEQUENCE [LARGE SCALE GENOMIC DNA]</scope>
    <source>
        <strain evidence="2 3">ICMP 3353</strain>
    </source>
</reference>
<dbReference type="RefSeq" id="WP_122315000.1">
    <property type="nucleotide sequence ID" value="NZ_RBRE01000028.1"/>
</dbReference>
<feature type="domain" description="Phage tail collar" evidence="1">
    <location>
        <begin position="6"/>
        <end position="62"/>
    </location>
</feature>
<dbReference type="InterPro" id="IPR037053">
    <property type="entry name" value="Phage_tail_collar_dom_sf"/>
</dbReference>
<evidence type="ECO:0000313" key="2">
    <source>
        <dbReference type="EMBL" id="RMQ48480.1"/>
    </source>
</evidence>
<dbReference type="InterPro" id="IPR011083">
    <property type="entry name" value="Phage_tail_collar_dom"/>
</dbReference>
<evidence type="ECO:0000259" key="1">
    <source>
        <dbReference type="Pfam" id="PF07484"/>
    </source>
</evidence>
<organism evidence="2 3">
    <name type="scientific">Pseudomonas cichorii</name>
    <dbReference type="NCBI Taxonomy" id="36746"/>
    <lineage>
        <taxon>Bacteria</taxon>
        <taxon>Pseudomonadati</taxon>
        <taxon>Pseudomonadota</taxon>
        <taxon>Gammaproteobacteria</taxon>
        <taxon>Pseudomonadales</taxon>
        <taxon>Pseudomonadaceae</taxon>
        <taxon>Pseudomonas</taxon>
    </lineage>
</organism>
<dbReference type="Proteomes" id="UP000277236">
    <property type="component" value="Unassembled WGS sequence"/>
</dbReference>
<protein>
    <submittedName>
        <fullName evidence="2">Phage tail Collar</fullName>
    </submittedName>
</protein>
<name>A0A3M4M496_PSECI</name>
<dbReference type="AlphaFoldDB" id="A0A3M4M496"/>
<proteinExistence type="predicted"/>
<gene>
    <name evidence="2" type="ORF">ALQ04_03164</name>
</gene>
<sequence length="197" mass="20313">MEVFMGSIMTFGFPFAPYGWAQCNGQTMNVNQYNALYALLGNIYGGTAPQNFMLPNLQGRVPVNQGQGVSLTNRVIGTASGVEKVTVAIANMPAHVHPMTTLTASTTINLAAQPSPTGSIVPTATNCYVGGSTAGPTSANIFSPDLGTGAPIVQKGVTTAINGTMGSVGGSLPLDSMNPFLVLNFSIALQGLFPTRN</sequence>
<dbReference type="SUPFAM" id="SSF88874">
    <property type="entry name" value="Receptor-binding domain of short tail fibre protein gp12"/>
    <property type="match status" value="1"/>
</dbReference>
<dbReference type="OrthoDB" id="9810174at2"/>
<comment type="caution">
    <text evidence="2">The sequence shown here is derived from an EMBL/GenBank/DDBJ whole genome shotgun (WGS) entry which is preliminary data.</text>
</comment>
<dbReference type="EMBL" id="RBRE01000028">
    <property type="protein sequence ID" value="RMQ48480.1"/>
    <property type="molecule type" value="Genomic_DNA"/>
</dbReference>
<dbReference type="Gene3D" id="3.90.1340.10">
    <property type="entry name" value="Phage tail collar domain"/>
    <property type="match status" value="1"/>
</dbReference>
<accession>A0A3M4M496</accession>
<evidence type="ECO:0000313" key="3">
    <source>
        <dbReference type="Proteomes" id="UP000277236"/>
    </source>
</evidence>